<evidence type="ECO:0000313" key="4">
    <source>
        <dbReference type="EMBL" id="EKC70993.1"/>
    </source>
</evidence>
<dbReference type="SUPFAM" id="SSF51445">
    <property type="entry name" value="(Trans)glycosidases"/>
    <property type="match status" value="1"/>
</dbReference>
<evidence type="ECO:0000259" key="3">
    <source>
        <dbReference type="Pfam" id="PF00150"/>
    </source>
</evidence>
<evidence type="ECO:0000256" key="2">
    <source>
        <dbReference type="ARBA" id="ARBA00023295"/>
    </source>
</evidence>
<feature type="non-terminal residue" evidence="4">
    <location>
        <position position="1"/>
    </location>
</feature>
<gene>
    <name evidence="4" type="ORF">OBE_03613</name>
</gene>
<dbReference type="Gene3D" id="3.20.20.80">
    <property type="entry name" value="Glycosidases"/>
    <property type="match status" value="1"/>
</dbReference>
<comment type="caution">
    <text evidence="4">The sequence shown here is derived from an EMBL/GenBank/DDBJ whole genome shotgun (WGS) entry which is preliminary data.</text>
</comment>
<name>K1TN03_9ZZZZ</name>
<accession>K1TN03</accession>
<dbReference type="InterPro" id="IPR001547">
    <property type="entry name" value="Glyco_hydro_5"/>
</dbReference>
<proteinExistence type="predicted"/>
<feature type="domain" description="Glycoside hydrolase family 5" evidence="3">
    <location>
        <begin position="1"/>
        <end position="101"/>
    </location>
</feature>
<dbReference type="EMBL" id="AJWZ01002427">
    <property type="protein sequence ID" value="EKC70993.1"/>
    <property type="molecule type" value="Genomic_DNA"/>
</dbReference>
<dbReference type="AlphaFoldDB" id="K1TN03"/>
<dbReference type="GO" id="GO:0000272">
    <property type="term" value="P:polysaccharide catabolic process"/>
    <property type="evidence" value="ECO:0007669"/>
    <property type="project" value="InterPro"/>
</dbReference>
<protein>
    <submittedName>
        <fullName evidence="4">Mannanase</fullName>
    </submittedName>
</protein>
<dbReference type="GO" id="GO:0004553">
    <property type="term" value="F:hydrolase activity, hydrolyzing O-glycosyl compounds"/>
    <property type="evidence" value="ECO:0007669"/>
    <property type="project" value="InterPro"/>
</dbReference>
<organism evidence="4">
    <name type="scientific">human gut metagenome</name>
    <dbReference type="NCBI Taxonomy" id="408170"/>
    <lineage>
        <taxon>unclassified sequences</taxon>
        <taxon>metagenomes</taxon>
        <taxon>organismal metagenomes</taxon>
    </lineage>
</organism>
<dbReference type="Pfam" id="PF00150">
    <property type="entry name" value="Cellulase"/>
    <property type="match status" value="1"/>
</dbReference>
<reference evidence="4" key="1">
    <citation type="journal article" date="2013" name="Environ. Microbiol.">
        <title>Microbiota from the distal guts of lean and obese adolescents exhibit partial functional redundancy besides clear differences in community structure.</title>
        <authorList>
            <person name="Ferrer M."/>
            <person name="Ruiz A."/>
            <person name="Lanza F."/>
            <person name="Haange S.B."/>
            <person name="Oberbach A."/>
            <person name="Till H."/>
            <person name="Bargiela R."/>
            <person name="Campoy C."/>
            <person name="Segura M.T."/>
            <person name="Richter M."/>
            <person name="von Bergen M."/>
            <person name="Seifert J."/>
            <person name="Suarez A."/>
        </authorList>
    </citation>
    <scope>NUCLEOTIDE SEQUENCE</scope>
</reference>
<keyword evidence="2" id="KW-0326">Glycosidase</keyword>
<evidence type="ECO:0000256" key="1">
    <source>
        <dbReference type="ARBA" id="ARBA00022801"/>
    </source>
</evidence>
<dbReference type="InterPro" id="IPR017853">
    <property type="entry name" value="GH"/>
</dbReference>
<keyword evidence="1" id="KW-0378">Hydrolase</keyword>
<sequence>LIVDSAGWGQCADSVLKYGNEILKADKDANTMFAVHMYGTAGKNEETVKNTIDTAIKNNICLLIGEFGWKHSDGNVAYDTIMQYSTEKNIGYLAWSWKGNSDDVSYLDISRDWAGVDLTTEWGKPLVEGEYGIKKTSKTCSVYTKYASDDTSSDDEAAE</sequence>